<feature type="compositionally biased region" description="Low complexity" evidence="1">
    <location>
        <begin position="1"/>
        <end position="13"/>
    </location>
</feature>
<proteinExistence type="predicted"/>
<dbReference type="KEGG" id="dcr:108205284"/>
<sequence>MEPSSSSSSSTSSESKKREEKVEEWEDFEQALARLWSLSSALNQANLRKLSLQDQLQSHLQVEAETLNRSNELDEMREQLESRKLMMGNTSMQSKVVKEKVKMQEEQLGAEIKSLLVAGSALSVASKHLQEANVSLAGERGCIRLKNLKKLLRLRQQYMVSQVSLIYPVKVMVGHTRDQELESFTSGSKSGDPSGLKPLDQGSLTISGLHLSLLPFTKMSFFTNKKEVQRSATALGYVAHAVSLLASYLEVPLRYSLRLGGSRSYIRDYAPFVEPTTAELASSLPSPINAKPIEFPLFLEGQDTTRAAYAVFLLNKDLEQLLNFIGVQSLGPRHVLANLRELLKTILSPEYIDT</sequence>
<dbReference type="GO" id="GO:0005768">
    <property type="term" value="C:endosome"/>
    <property type="evidence" value="ECO:0007669"/>
    <property type="project" value="TreeGrafter"/>
</dbReference>
<dbReference type="GO" id="GO:0035493">
    <property type="term" value="P:SNARE complex assembly"/>
    <property type="evidence" value="ECO:0007669"/>
    <property type="project" value="TreeGrafter"/>
</dbReference>
<dbReference type="PANTHER" id="PTHR15157:SF24">
    <property type="entry name" value="VACUOLAR PROTEIN SORTING 38"/>
    <property type="match status" value="1"/>
</dbReference>
<reference evidence="2" key="2">
    <citation type="submission" date="2022-03" db="EMBL/GenBank/DDBJ databases">
        <title>Draft title - Genomic analysis of global carrot germplasm unveils the trajectory of domestication and the origin of high carotenoid orange carrot.</title>
        <authorList>
            <person name="Iorizzo M."/>
            <person name="Ellison S."/>
            <person name="Senalik D."/>
            <person name="Macko-Podgorni A."/>
            <person name="Grzebelus D."/>
            <person name="Bostan H."/>
            <person name="Rolling W."/>
            <person name="Curaba J."/>
            <person name="Simon P."/>
        </authorList>
    </citation>
    <scope>NUCLEOTIDE SEQUENCE</scope>
    <source>
        <tissue evidence="2">Leaf</tissue>
    </source>
</reference>
<protein>
    <recommendedName>
        <fullName evidence="4">UV radiation resistance-associated gene protein</fullName>
    </recommendedName>
</protein>
<feature type="region of interest" description="Disordered" evidence="1">
    <location>
        <begin position="1"/>
        <end position="22"/>
    </location>
</feature>
<dbReference type="GO" id="GO:0000149">
    <property type="term" value="F:SNARE binding"/>
    <property type="evidence" value="ECO:0007669"/>
    <property type="project" value="TreeGrafter"/>
</dbReference>
<evidence type="ECO:0000313" key="3">
    <source>
        <dbReference type="Proteomes" id="UP000077755"/>
    </source>
</evidence>
<evidence type="ECO:0000313" key="2">
    <source>
        <dbReference type="EMBL" id="WOG82804.1"/>
    </source>
</evidence>
<gene>
    <name evidence="2" type="ORF">DCAR_0101972</name>
</gene>
<dbReference type="Proteomes" id="UP000077755">
    <property type="component" value="Chromosome 1"/>
</dbReference>
<evidence type="ECO:0008006" key="4">
    <source>
        <dbReference type="Google" id="ProtNLM"/>
    </source>
</evidence>
<accession>A0AAF0W482</accession>
<dbReference type="EMBL" id="CP093343">
    <property type="protein sequence ID" value="WOG82804.1"/>
    <property type="molecule type" value="Genomic_DNA"/>
</dbReference>
<evidence type="ECO:0000256" key="1">
    <source>
        <dbReference type="SAM" id="MobiDB-lite"/>
    </source>
</evidence>
<name>A0AAF0W482_DAUCS</name>
<reference evidence="2" key="1">
    <citation type="journal article" date="2016" name="Nat. Genet.">
        <title>A high-quality carrot genome assembly provides new insights into carotenoid accumulation and asterid genome evolution.</title>
        <authorList>
            <person name="Iorizzo M."/>
            <person name="Ellison S."/>
            <person name="Senalik D."/>
            <person name="Zeng P."/>
            <person name="Satapoomin P."/>
            <person name="Huang J."/>
            <person name="Bowman M."/>
            <person name="Iovene M."/>
            <person name="Sanseverino W."/>
            <person name="Cavagnaro P."/>
            <person name="Yildiz M."/>
            <person name="Macko-Podgorni A."/>
            <person name="Moranska E."/>
            <person name="Grzebelus E."/>
            <person name="Grzebelus D."/>
            <person name="Ashrafi H."/>
            <person name="Zheng Z."/>
            <person name="Cheng S."/>
            <person name="Spooner D."/>
            <person name="Van Deynze A."/>
            <person name="Simon P."/>
        </authorList>
    </citation>
    <scope>NUCLEOTIDE SEQUENCE</scope>
    <source>
        <tissue evidence="2">Leaf</tissue>
    </source>
</reference>
<dbReference type="PANTHER" id="PTHR15157">
    <property type="entry name" value="UV RADIATION RESISTANCE-ASSOCIATED GENE PROTEIN"/>
    <property type="match status" value="1"/>
</dbReference>
<organism evidence="2 3">
    <name type="scientific">Daucus carota subsp. sativus</name>
    <name type="common">Carrot</name>
    <dbReference type="NCBI Taxonomy" id="79200"/>
    <lineage>
        <taxon>Eukaryota</taxon>
        <taxon>Viridiplantae</taxon>
        <taxon>Streptophyta</taxon>
        <taxon>Embryophyta</taxon>
        <taxon>Tracheophyta</taxon>
        <taxon>Spermatophyta</taxon>
        <taxon>Magnoliopsida</taxon>
        <taxon>eudicotyledons</taxon>
        <taxon>Gunneridae</taxon>
        <taxon>Pentapetalae</taxon>
        <taxon>asterids</taxon>
        <taxon>campanulids</taxon>
        <taxon>Apiales</taxon>
        <taxon>Apiaceae</taxon>
        <taxon>Apioideae</taxon>
        <taxon>Scandiceae</taxon>
        <taxon>Daucinae</taxon>
        <taxon>Daucus</taxon>
        <taxon>Daucus sect. Daucus</taxon>
    </lineage>
</organism>
<dbReference type="AlphaFoldDB" id="A0AAF0W482"/>
<keyword evidence="3" id="KW-1185">Reference proteome</keyword>
<dbReference type="GO" id="GO:0000323">
    <property type="term" value="C:lytic vacuole"/>
    <property type="evidence" value="ECO:0007669"/>
    <property type="project" value="TreeGrafter"/>
</dbReference>